<dbReference type="SUPFAM" id="SSF52266">
    <property type="entry name" value="SGNH hydrolase"/>
    <property type="match status" value="1"/>
</dbReference>
<accession>Q24RD6</accession>
<organism evidence="2 3">
    <name type="scientific">Desulfitobacterium hafniense (strain Y51)</name>
    <dbReference type="NCBI Taxonomy" id="138119"/>
    <lineage>
        <taxon>Bacteria</taxon>
        <taxon>Bacillati</taxon>
        <taxon>Bacillota</taxon>
        <taxon>Clostridia</taxon>
        <taxon>Eubacteriales</taxon>
        <taxon>Desulfitobacteriaceae</taxon>
        <taxon>Desulfitobacterium</taxon>
    </lineage>
</organism>
<dbReference type="CDD" id="cd01841">
    <property type="entry name" value="NnaC_like"/>
    <property type="match status" value="1"/>
</dbReference>
<keyword evidence="3" id="KW-1185">Reference proteome</keyword>
<dbReference type="Proteomes" id="UP000001946">
    <property type="component" value="Chromosome"/>
</dbReference>
<evidence type="ECO:0000313" key="3">
    <source>
        <dbReference type="Proteomes" id="UP000001946"/>
    </source>
</evidence>
<dbReference type="InterPro" id="IPR036514">
    <property type="entry name" value="SGNH_hydro_sf"/>
</dbReference>
<evidence type="ECO:0000259" key="1">
    <source>
        <dbReference type="Pfam" id="PF13472"/>
    </source>
</evidence>
<gene>
    <name evidence="2" type="ordered locus">DSY3617</name>
</gene>
<dbReference type="HOGENOM" id="CLU_051989_7_2_9"/>
<name>Q24RD6_DESHY</name>
<dbReference type="KEGG" id="dsy:DSY3617"/>
<dbReference type="EMBL" id="AP008230">
    <property type="protein sequence ID" value="BAE85406.1"/>
    <property type="molecule type" value="Genomic_DNA"/>
</dbReference>
<dbReference type="InterPro" id="IPR013830">
    <property type="entry name" value="SGNH_hydro"/>
</dbReference>
<evidence type="ECO:0000313" key="2">
    <source>
        <dbReference type="EMBL" id="BAE85406.1"/>
    </source>
</evidence>
<dbReference type="Gene3D" id="3.40.50.1110">
    <property type="entry name" value="SGNH hydrolase"/>
    <property type="match status" value="1"/>
</dbReference>
<reference evidence="2 3" key="1">
    <citation type="journal article" date="2006" name="J. Bacteriol.">
        <title>Complete genome sequence of the dehalorespiring bacterium Desulfitobacterium hafniense Y51 and comparison with Dehalococcoides ethenogenes 195.</title>
        <authorList>
            <person name="Nonaka H."/>
            <person name="Keresztes G."/>
            <person name="Shinoda Y."/>
            <person name="Ikenaga Y."/>
            <person name="Abe M."/>
            <person name="Naito K."/>
            <person name="Inatomi K."/>
            <person name="Furukawa K."/>
            <person name="Inui M."/>
            <person name="Yukawa H."/>
        </authorList>
    </citation>
    <scope>NUCLEOTIDE SEQUENCE [LARGE SCALE GENOMIC DNA]</scope>
    <source>
        <strain evidence="2 3">Y51</strain>
    </source>
</reference>
<dbReference type="Pfam" id="PF13472">
    <property type="entry name" value="Lipase_GDSL_2"/>
    <property type="match status" value="1"/>
</dbReference>
<proteinExistence type="predicted"/>
<feature type="domain" description="SGNH hydrolase-type esterase" evidence="1">
    <location>
        <begin position="72"/>
        <end position="226"/>
    </location>
</feature>
<protein>
    <recommendedName>
        <fullName evidence="1">SGNH hydrolase-type esterase domain-containing protein</fullName>
    </recommendedName>
</protein>
<dbReference type="eggNOG" id="COG2755">
    <property type="taxonomic scope" value="Bacteria"/>
</dbReference>
<dbReference type="STRING" id="138119.DSY3617"/>
<dbReference type="AlphaFoldDB" id="Q24RD6"/>
<sequence length="235" mass="25603">MTSSAPVLHLAVVTSVHPIKKRGVVKMKKIIAGFLMGILLLGMTACGKGTGTAEEDVAKVTDGAAKFENSVFIGDSLTEGFAFNEILPQEQVIAGAGATAGFSYDDLDALAEKKPDQVFIMLGSVDILMPVEDPQELFREDLTKLINRIKEELPGTEIYLQSITPVTQEALEQEPRYAGIGEYNGILKEVAGQSAVHYVDIGVLARENPALYAEDGIHFQKEFYQLWLQKLSESL</sequence>